<dbReference type="AlphaFoldDB" id="A0AAU8WJ75"/>
<evidence type="ECO:0000259" key="2">
    <source>
        <dbReference type="Pfam" id="PF15978"/>
    </source>
</evidence>
<feature type="domain" description="TniQ" evidence="1">
    <location>
        <begin position="4"/>
        <end position="156"/>
    </location>
</feature>
<feature type="domain" description="Transposon Tn7 transposition protein TnsD C-terminal" evidence="2">
    <location>
        <begin position="329"/>
        <end position="444"/>
    </location>
</feature>
<dbReference type="Pfam" id="PF06527">
    <property type="entry name" value="TniQ"/>
    <property type="match status" value="1"/>
</dbReference>
<accession>A0AAU8WJ75</accession>
<dbReference type="InterPro" id="IPR009492">
    <property type="entry name" value="TniQ"/>
</dbReference>
<protein>
    <submittedName>
        <fullName evidence="3">Transposase</fullName>
    </submittedName>
</protein>
<name>A0AAU8WJ75_9VIBR</name>
<dbReference type="EMBL" id="CP022353">
    <property type="protein sequence ID" value="ASK56264.1"/>
    <property type="molecule type" value="Genomic_DNA"/>
</dbReference>
<evidence type="ECO:0000313" key="4">
    <source>
        <dbReference type="Proteomes" id="UP000198371"/>
    </source>
</evidence>
<evidence type="ECO:0000259" key="1">
    <source>
        <dbReference type="Pfam" id="PF06527"/>
    </source>
</evidence>
<dbReference type="KEGG" id="vti:CEQ48_16350"/>
<dbReference type="RefSeq" id="WP_089071958.1">
    <property type="nucleotide sequence ID" value="NZ_CP022353.1"/>
</dbReference>
<sequence>MRNFPLPYPNELIYSTVARTGTYLGISSPKQLLDEVYGDRKVIATMDLPCHLLAIFKQLKRTGRYSVDELIYQHTLFPLYAPFVSENHRLMALKMMATSSQGAVHLMLGVAASRVKSVNGFRYCAACVQQQLKTHGECFWLRDWYFPGLAVCPCHGPLTLLSENIGDHRHLFLPLQQAIGKTQSCADVGSEQMALACLARELMQLPPRTSPSFEQWTEFYHGLATDLGFSRGKQVLHDQVYDRIRQQFPVRALGEFHLHGPDNESFWLRAVFRKHRKAFSYLEHLIVWAVLLPGMMPAEILNKVRKLGGKVWPALELTGAPAIPTVVDTQKRQAWQRLVLERGTKAARKVESGGALYAWLYRNDRTWLMEFNKQHKLPRDLPGLKVDWHRRELAAIRQLRKLLADTEPLYTGPRFSANYLLGRLPNRSTIEKNLDKLPLVRMYLQRYTETITEYQLRRLANTCFGLYQNPGLLKKWVVLRKAGLSKERLTPDTIRVLKELQLF</sequence>
<reference evidence="4" key="1">
    <citation type="journal article" date="2017" name="Genome Announc.">
        <title>Complete Genome Sequence of Vibrio sp. Strain 2521-89, a Close Relative of Vibrio cholerae Isolated from Lake Water in New Mexico, USA.</title>
        <authorList>
            <person name="Liang K."/>
            <person name="Orata F.D."/>
            <person name="Winkjer N.S."/>
            <person name="Rowe L.A."/>
            <person name="Tarr C.L."/>
            <person name="Boucher Y."/>
        </authorList>
    </citation>
    <scope>NUCLEOTIDE SEQUENCE [LARGE SCALE GENOMIC DNA]</scope>
    <source>
        <strain evidence="4">2521-89</strain>
    </source>
</reference>
<gene>
    <name evidence="3" type="ORF">CEQ48_16350</name>
</gene>
<organism evidence="3 4">
    <name type="scientific">Vibrio tarriae</name>
    <dbReference type="NCBI Taxonomy" id="2014742"/>
    <lineage>
        <taxon>Bacteria</taxon>
        <taxon>Pseudomonadati</taxon>
        <taxon>Pseudomonadota</taxon>
        <taxon>Gammaproteobacteria</taxon>
        <taxon>Vibrionales</taxon>
        <taxon>Vibrionaceae</taxon>
        <taxon>Vibrio</taxon>
    </lineage>
</organism>
<evidence type="ECO:0000313" key="3">
    <source>
        <dbReference type="EMBL" id="ASK56264.1"/>
    </source>
</evidence>
<reference evidence="3 4" key="2">
    <citation type="submission" date="2017-06" db="EMBL/GenBank/DDBJ databases">
        <title>Complete genome sequence of Vibrio sp. 2521-89, a close relative of Vibrio cholerae isolated from lake water in New Mexico, USA.</title>
        <authorList>
            <person name="Liang K."/>
            <person name="Orata F.D."/>
            <person name="Winkjer N.S."/>
            <person name="Tarr C.L."/>
            <person name="Boucher Y."/>
        </authorList>
    </citation>
    <scope>NUCLEOTIDE SEQUENCE [LARGE SCALE GENOMIC DNA]</scope>
    <source>
        <strain evidence="3 4">2521-89</strain>
    </source>
</reference>
<dbReference type="Proteomes" id="UP000198371">
    <property type="component" value="Chromosome 1"/>
</dbReference>
<keyword evidence="4" id="KW-1185">Reference proteome</keyword>
<proteinExistence type="predicted"/>
<dbReference type="Pfam" id="PF15978">
    <property type="entry name" value="TnsD"/>
    <property type="match status" value="1"/>
</dbReference>
<dbReference type="InterPro" id="IPR032750">
    <property type="entry name" value="TnsD_C"/>
</dbReference>